<feature type="transmembrane region" description="Helical" evidence="8">
    <location>
        <begin position="55"/>
        <end position="72"/>
    </location>
</feature>
<dbReference type="InterPro" id="IPR005828">
    <property type="entry name" value="MFS_sugar_transport-like"/>
</dbReference>
<dbReference type="InterPro" id="IPR003663">
    <property type="entry name" value="Sugar/inositol_transpt"/>
</dbReference>
<sequence length="516" mass="57216">MGKIPELNNVYLISGLATIGGLIQGFDVSSMSAIIGTDNYKNYFNKPNSVAQGGITASMAGGSLLGSLFSSWTSDRYGRRDSMFIACILWLIGSILMSAVQNVAMLIVSRIINGFAVGILTSQGPILIAEISLPQQRGRLLSLQQWMITWGILIMYFISYGASFMSSHASFRLPWGLQMIPAIILMGFLPMMPRSPRWLATQDRWEEAVNVLARLHAKGNTLDPIVIAQATEIREKLELERQYESTSWSELFNSRNIVRVHCGIFTHVWSQLSGTNAMMYYIVYIFQMAGLTGNNALLSATIQYIINVVMTLPALLFMDRLPRRRLFIAGALGMSILQFIQGALMKSFGEAVPGGLKGSPTVTWRVTDGVASKATIACSYLFIAVYAPSWGPLGWAYPPEIIPLYIRSKSVSLATFFNWACNFALTFFSPPGFQHIQYKMYFVFGTCCFAAAIHVFLLFPETCGKSLEEIDASFNNESIWAFKAKSVPSRLAVDIEQAKEDLEAGKVPETIFEPKK</sequence>
<evidence type="ECO:0000256" key="2">
    <source>
        <dbReference type="ARBA" id="ARBA00010992"/>
    </source>
</evidence>
<name>A0A1V6UL39_9EURO</name>
<evidence type="ECO:0000256" key="3">
    <source>
        <dbReference type="ARBA" id="ARBA00022448"/>
    </source>
</evidence>
<keyword evidence="3 7" id="KW-0813">Transport</keyword>
<dbReference type="Pfam" id="PF00083">
    <property type="entry name" value="Sugar_tr"/>
    <property type="match status" value="1"/>
</dbReference>
<keyword evidence="5 8" id="KW-1133">Transmembrane helix</keyword>
<dbReference type="InterPro" id="IPR020846">
    <property type="entry name" value="MFS_dom"/>
</dbReference>
<keyword evidence="4 8" id="KW-0812">Transmembrane</keyword>
<evidence type="ECO:0000313" key="10">
    <source>
        <dbReference type="EMBL" id="OQE39140.1"/>
    </source>
</evidence>
<feature type="transmembrane region" description="Helical" evidence="8">
    <location>
        <begin position="440"/>
        <end position="459"/>
    </location>
</feature>
<dbReference type="NCBIfam" id="TIGR00879">
    <property type="entry name" value="SP"/>
    <property type="match status" value="1"/>
</dbReference>
<evidence type="ECO:0000256" key="5">
    <source>
        <dbReference type="ARBA" id="ARBA00022989"/>
    </source>
</evidence>
<dbReference type="InterPro" id="IPR050360">
    <property type="entry name" value="MFS_Sugar_Transporters"/>
</dbReference>
<evidence type="ECO:0000259" key="9">
    <source>
        <dbReference type="PROSITE" id="PS50850"/>
    </source>
</evidence>
<evidence type="ECO:0000313" key="11">
    <source>
        <dbReference type="Proteomes" id="UP000191500"/>
    </source>
</evidence>
<dbReference type="CDD" id="cd17356">
    <property type="entry name" value="MFS_HXT"/>
    <property type="match status" value="1"/>
</dbReference>
<dbReference type="SUPFAM" id="SSF103473">
    <property type="entry name" value="MFS general substrate transporter"/>
    <property type="match status" value="1"/>
</dbReference>
<feature type="transmembrane region" description="Helical" evidence="8">
    <location>
        <begin position="114"/>
        <end position="133"/>
    </location>
</feature>
<comment type="caution">
    <text evidence="10">The sequence shown here is derived from an EMBL/GenBank/DDBJ whole genome shotgun (WGS) entry which is preliminary data.</text>
</comment>
<proteinExistence type="inferred from homology"/>
<comment type="similarity">
    <text evidence="2 7">Belongs to the major facilitator superfamily. Sugar transporter (TC 2.A.1.1) family.</text>
</comment>
<dbReference type="PANTHER" id="PTHR48022">
    <property type="entry name" value="PLASTIDIC GLUCOSE TRANSPORTER 4"/>
    <property type="match status" value="1"/>
</dbReference>
<dbReference type="InterPro" id="IPR036259">
    <property type="entry name" value="MFS_trans_sf"/>
</dbReference>
<dbReference type="PANTHER" id="PTHR48022:SF7">
    <property type="entry name" value="MAJOR FACILITATOR SUPERFAMILY (MFS) PROFILE DOMAIN-CONTAINING PROTEIN-RELATED"/>
    <property type="match status" value="1"/>
</dbReference>
<dbReference type="AlphaFoldDB" id="A0A1V6UL39"/>
<evidence type="ECO:0000256" key="6">
    <source>
        <dbReference type="ARBA" id="ARBA00023136"/>
    </source>
</evidence>
<evidence type="ECO:0000256" key="1">
    <source>
        <dbReference type="ARBA" id="ARBA00004141"/>
    </source>
</evidence>
<keyword evidence="6 8" id="KW-0472">Membrane</keyword>
<evidence type="ECO:0000256" key="4">
    <source>
        <dbReference type="ARBA" id="ARBA00022692"/>
    </source>
</evidence>
<comment type="subcellular location">
    <subcellularLocation>
        <location evidence="1">Membrane</location>
        <topology evidence="1">Multi-pass membrane protein</topology>
    </subcellularLocation>
</comment>
<feature type="transmembrane region" description="Helical" evidence="8">
    <location>
        <begin position="84"/>
        <end position="108"/>
    </location>
</feature>
<dbReference type="FunFam" id="1.20.1250.20:FF:000026">
    <property type="entry name" value="MFS quinate transporter QutD"/>
    <property type="match status" value="1"/>
</dbReference>
<reference evidence="11" key="1">
    <citation type="journal article" date="2017" name="Nat. Microbiol.">
        <title>Global analysis of biosynthetic gene clusters reveals vast potential of secondary metabolite production in Penicillium species.</title>
        <authorList>
            <person name="Nielsen J.C."/>
            <person name="Grijseels S."/>
            <person name="Prigent S."/>
            <person name="Ji B."/>
            <person name="Dainat J."/>
            <person name="Nielsen K.F."/>
            <person name="Frisvad J.C."/>
            <person name="Workman M."/>
            <person name="Nielsen J."/>
        </authorList>
    </citation>
    <scope>NUCLEOTIDE SEQUENCE [LARGE SCALE GENOMIC DNA]</scope>
    <source>
        <strain evidence="11">IBT 31321</strain>
    </source>
</reference>
<keyword evidence="11" id="KW-1185">Reference proteome</keyword>
<dbReference type="Proteomes" id="UP000191500">
    <property type="component" value="Unassembled WGS sequence"/>
</dbReference>
<dbReference type="EMBL" id="MDDG01000007">
    <property type="protein sequence ID" value="OQE39140.1"/>
    <property type="molecule type" value="Genomic_DNA"/>
</dbReference>
<feature type="transmembrane region" description="Helical" evidence="8">
    <location>
        <begin position="145"/>
        <end position="163"/>
    </location>
</feature>
<accession>A0A1V6UL39</accession>
<dbReference type="PROSITE" id="PS00216">
    <property type="entry name" value="SUGAR_TRANSPORT_1"/>
    <property type="match status" value="1"/>
</dbReference>
<dbReference type="InterPro" id="IPR005829">
    <property type="entry name" value="Sugar_transporter_CS"/>
</dbReference>
<organism evidence="10 11">
    <name type="scientific">Penicillium coprophilum</name>
    <dbReference type="NCBI Taxonomy" id="36646"/>
    <lineage>
        <taxon>Eukaryota</taxon>
        <taxon>Fungi</taxon>
        <taxon>Dikarya</taxon>
        <taxon>Ascomycota</taxon>
        <taxon>Pezizomycotina</taxon>
        <taxon>Eurotiomycetes</taxon>
        <taxon>Eurotiomycetidae</taxon>
        <taxon>Eurotiales</taxon>
        <taxon>Aspergillaceae</taxon>
        <taxon>Penicillium</taxon>
    </lineage>
</organism>
<protein>
    <recommendedName>
        <fullName evidence="9">Major facilitator superfamily (MFS) profile domain-containing protein</fullName>
    </recommendedName>
</protein>
<feature type="transmembrane region" description="Helical" evidence="8">
    <location>
        <begin position="175"/>
        <end position="192"/>
    </location>
</feature>
<feature type="domain" description="Major facilitator superfamily (MFS) profile" evidence="9">
    <location>
        <begin position="13"/>
        <end position="463"/>
    </location>
</feature>
<dbReference type="Gene3D" id="1.20.1250.20">
    <property type="entry name" value="MFS general substrate transporter like domains"/>
    <property type="match status" value="1"/>
</dbReference>
<dbReference type="PROSITE" id="PS50850">
    <property type="entry name" value="MFS"/>
    <property type="match status" value="1"/>
</dbReference>
<evidence type="ECO:0000256" key="7">
    <source>
        <dbReference type="RuleBase" id="RU003346"/>
    </source>
</evidence>
<feature type="transmembrane region" description="Helical" evidence="8">
    <location>
        <begin position="370"/>
        <end position="390"/>
    </location>
</feature>
<dbReference type="PRINTS" id="PR00171">
    <property type="entry name" value="SUGRTRNSPORT"/>
</dbReference>
<dbReference type="GO" id="GO:0016020">
    <property type="term" value="C:membrane"/>
    <property type="evidence" value="ECO:0007669"/>
    <property type="project" value="UniProtKB-SubCell"/>
</dbReference>
<dbReference type="PROSITE" id="PS00217">
    <property type="entry name" value="SUGAR_TRANSPORT_2"/>
    <property type="match status" value="1"/>
</dbReference>
<gene>
    <name evidence="10" type="ORF">PENCOP_c007G03414</name>
</gene>
<feature type="transmembrane region" description="Helical" evidence="8">
    <location>
        <begin position="410"/>
        <end position="428"/>
    </location>
</feature>
<feature type="transmembrane region" description="Helical" evidence="8">
    <location>
        <begin position="12"/>
        <end position="35"/>
    </location>
</feature>
<evidence type="ECO:0000256" key="8">
    <source>
        <dbReference type="SAM" id="Phobius"/>
    </source>
</evidence>
<dbReference type="GO" id="GO:0005351">
    <property type="term" value="F:carbohydrate:proton symporter activity"/>
    <property type="evidence" value="ECO:0007669"/>
    <property type="project" value="TreeGrafter"/>
</dbReference>